<protein>
    <recommendedName>
        <fullName evidence="5">Tol-Pal system protein TolB</fullName>
    </recommendedName>
</protein>
<dbReference type="Proteomes" id="UP000263753">
    <property type="component" value="Chromosome"/>
</dbReference>
<evidence type="ECO:0000256" key="2">
    <source>
        <dbReference type="ARBA" id="ARBA00009820"/>
    </source>
</evidence>
<comment type="similarity">
    <text evidence="2 5">Belongs to the TolB family.</text>
</comment>
<evidence type="ECO:0000256" key="3">
    <source>
        <dbReference type="ARBA" id="ARBA00022729"/>
    </source>
</evidence>
<dbReference type="PANTHER" id="PTHR36842">
    <property type="entry name" value="PROTEIN TOLB HOMOLOG"/>
    <property type="match status" value="1"/>
</dbReference>
<evidence type="ECO:0000256" key="5">
    <source>
        <dbReference type="HAMAP-Rule" id="MF_00671"/>
    </source>
</evidence>
<keyword evidence="4 5" id="KW-0574">Periplasm</keyword>
<dbReference type="GO" id="GO:0042597">
    <property type="term" value="C:periplasmic space"/>
    <property type="evidence" value="ECO:0007669"/>
    <property type="project" value="UniProtKB-SubCell"/>
</dbReference>
<comment type="subunit">
    <text evidence="5">The Tol-Pal system is composed of five core proteins: the inner membrane proteins TolA, TolQ and TolR, the periplasmic protein TolB and the outer membrane protein Pal. They form a network linking the inner and outer membranes and the peptidoglycan layer.</text>
</comment>
<proteinExistence type="inferred from homology"/>
<dbReference type="Pfam" id="PF07676">
    <property type="entry name" value="PD40"/>
    <property type="match status" value="4"/>
</dbReference>
<dbReference type="NCBIfam" id="TIGR02800">
    <property type="entry name" value="propeller_TolB"/>
    <property type="match status" value="1"/>
</dbReference>
<name>A0A3B7LUQ1_9GAMM</name>
<keyword evidence="3 5" id="KW-0732">Signal</keyword>
<evidence type="ECO:0000313" key="8">
    <source>
        <dbReference type="Proteomes" id="UP000263753"/>
    </source>
</evidence>
<dbReference type="GO" id="GO:0051301">
    <property type="term" value="P:cell division"/>
    <property type="evidence" value="ECO:0007669"/>
    <property type="project" value="UniProtKB-UniRule"/>
</dbReference>
<evidence type="ECO:0000256" key="1">
    <source>
        <dbReference type="ARBA" id="ARBA00004418"/>
    </source>
</evidence>
<dbReference type="Gene3D" id="3.40.50.10070">
    <property type="entry name" value="TolB, N-terminal domain"/>
    <property type="match status" value="1"/>
</dbReference>
<dbReference type="KEGG" id="achi:CDG60_06650"/>
<dbReference type="PANTHER" id="PTHR36842:SF1">
    <property type="entry name" value="PROTEIN TOLB"/>
    <property type="match status" value="1"/>
</dbReference>
<dbReference type="SUPFAM" id="SSF52964">
    <property type="entry name" value="TolB, N-terminal domain"/>
    <property type="match status" value="1"/>
</dbReference>
<accession>A0A3B7LUQ1</accession>
<dbReference type="SUPFAM" id="SSF69304">
    <property type="entry name" value="Tricorn protease N-terminal domain"/>
    <property type="match status" value="1"/>
</dbReference>
<keyword evidence="5" id="KW-0131">Cell cycle</keyword>
<dbReference type="HAMAP" id="MF_00671">
    <property type="entry name" value="TolB"/>
    <property type="match status" value="1"/>
</dbReference>
<keyword evidence="5" id="KW-0132">Cell division</keyword>
<dbReference type="InterPro" id="IPR011659">
    <property type="entry name" value="WD40"/>
</dbReference>
<comment type="subcellular location">
    <subcellularLocation>
        <location evidence="1 5">Periplasm</location>
    </subcellularLocation>
</comment>
<dbReference type="Gene3D" id="2.120.10.30">
    <property type="entry name" value="TolB, C-terminal domain"/>
    <property type="match status" value="1"/>
</dbReference>
<dbReference type="InterPro" id="IPR007195">
    <property type="entry name" value="TolB_N"/>
</dbReference>
<reference evidence="8" key="1">
    <citation type="submission" date="2018-09" db="EMBL/GenBank/DDBJ databases">
        <title>The complete genome of Acinetobacter sp. strain WCHAc010005.</title>
        <authorList>
            <person name="Hu Y."/>
            <person name="Long H."/>
            <person name="Feng Y."/>
            <person name="Zong Z."/>
        </authorList>
    </citation>
    <scope>NUCLEOTIDE SEQUENCE [LARGE SCALE GENOMIC DNA]</scope>
    <source>
        <strain evidence="8">WCHAc010005</strain>
    </source>
</reference>
<feature type="domain" description="TolB N-terminal" evidence="6">
    <location>
        <begin position="31"/>
        <end position="125"/>
    </location>
</feature>
<evidence type="ECO:0000313" key="7">
    <source>
        <dbReference type="EMBL" id="AXY56278.1"/>
    </source>
</evidence>
<organism evidence="7 8">
    <name type="scientific">Acinetobacter chinensis</name>
    <dbReference type="NCBI Taxonomy" id="2004650"/>
    <lineage>
        <taxon>Bacteria</taxon>
        <taxon>Pseudomonadati</taxon>
        <taxon>Pseudomonadota</taxon>
        <taxon>Gammaproteobacteria</taxon>
        <taxon>Moraxellales</taxon>
        <taxon>Moraxellaceae</taxon>
        <taxon>Acinetobacter</taxon>
    </lineage>
</organism>
<dbReference type="GO" id="GO:0017038">
    <property type="term" value="P:protein import"/>
    <property type="evidence" value="ECO:0007669"/>
    <property type="project" value="InterPro"/>
</dbReference>
<sequence length="428" mass="46865">MMEMTRKHLLCLTILTALSPVLITQSYAHLYLEITKAPEEAPKIAILPFSGDQNIYPIVENDLNRSGKFTSSSKNLPATADMNNPNAAAWQAAGVPYVVTGNVKPAAGGGFEVHYQLYDVQKQQYLLNELLTVPASRVRQAGHMISDAIFEALTGIKGDFSGRIAYVLRNPATPEQRYTLQIADTDGEQPKTILTSRDPILSPAWTPDAKKIAYVSFETKRPAIYIQDLASGSREKVASFRGLNGAPGFSPDGKKMLFTASIHGNPEVYEMDLETRKLERMTNDSAIDTEARYAPNGKSFIFTSDRGGSPQIYTYSFADGSVKRLTFRGAFNARGALSADGKKIALVHRPSGSNYKVAIQDINTGITNILTPTSLDESPSFSPNGQMVVYATREGNRGLLSIMSLDGRFRMNLPSEQGEVREPAWAPK</sequence>
<comment type="function">
    <text evidence="5">Part of the Tol-Pal system, which plays a role in outer membrane invagination during cell division and is important for maintaining outer membrane integrity.</text>
</comment>
<gene>
    <name evidence="5 7" type="primary">tolB</name>
    <name evidence="7" type="ORF">CDG60_06650</name>
</gene>
<evidence type="ECO:0000259" key="6">
    <source>
        <dbReference type="Pfam" id="PF04052"/>
    </source>
</evidence>
<dbReference type="InterPro" id="IPR014167">
    <property type="entry name" value="Tol-Pal_TolB"/>
</dbReference>
<evidence type="ECO:0000256" key="4">
    <source>
        <dbReference type="ARBA" id="ARBA00022764"/>
    </source>
</evidence>
<dbReference type="Pfam" id="PF04052">
    <property type="entry name" value="TolB_N"/>
    <property type="match status" value="1"/>
</dbReference>
<dbReference type="EMBL" id="CP032134">
    <property type="protein sequence ID" value="AXY56278.1"/>
    <property type="molecule type" value="Genomic_DNA"/>
</dbReference>
<dbReference type="InterPro" id="IPR011042">
    <property type="entry name" value="6-blade_b-propeller_TolB-like"/>
</dbReference>
<dbReference type="AlphaFoldDB" id="A0A3B7LUQ1"/>